<gene>
    <name evidence="2" type="ORF">OKJ48_27145</name>
</gene>
<dbReference type="Proteomes" id="UP001352223">
    <property type="component" value="Unassembled WGS sequence"/>
</dbReference>
<protein>
    <submittedName>
        <fullName evidence="2">Uncharacterized protein</fullName>
    </submittedName>
</protein>
<dbReference type="EMBL" id="JAOZYB010000296">
    <property type="protein sequence ID" value="MEB3963886.1"/>
    <property type="molecule type" value="Genomic_DNA"/>
</dbReference>
<evidence type="ECO:0000256" key="1">
    <source>
        <dbReference type="SAM" id="MobiDB-lite"/>
    </source>
</evidence>
<sequence>MPGKHFSLRVTEEEIGELTIDALDDLVRRLTPRTLDPRPSDDGHVSAQSQALTRLYMMLQLRSALDRLEYEAAQEAVAAGAGYPQLGRVLNITRQGARNRWPGLITHPSPTSADPNLPRSP</sequence>
<keyword evidence="3" id="KW-1185">Reference proteome</keyword>
<proteinExistence type="predicted"/>
<comment type="caution">
    <text evidence="2">The sequence shown here is derived from an EMBL/GenBank/DDBJ whole genome shotgun (WGS) entry which is preliminary data.</text>
</comment>
<feature type="region of interest" description="Disordered" evidence="1">
    <location>
        <begin position="100"/>
        <end position="121"/>
    </location>
</feature>
<evidence type="ECO:0000313" key="3">
    <source>
        <dbReference type="Proteomes" id="UP001352223"/>
    </source>
</evidence>
<reference evidence="2 3" key="1">
    <citation type="submission" date="2022-10" db="EMBL/GenBank/DDBJ databases">
        <authorList>
            <person name="Xie J."/>
            <person name="Shen N."/>
        </authorList>
    </citation>
    <scope>NUCLEOTIDE SEQUENCE [LARGE SCALE GENOMIC DNA]</scope>
    <source>
        <strain evidence="2 3">DSM 41681</strain>
    </source>
</reference>
<dbReference type="RefSeq" id="WP_324771609.1">
    <property type="nucleotide sequence ID" value="NZ_BAAATS010000005.1"/>
</dbReference>
<name>A0ABU6CIT9_9ACTN</name>
<evidence type="ECO:0000313" key="2">
    <source>
        <dbReference type="EMBL" id="MEB3963886.1"/>
    </source>
</evidence>
<organism evidence="2 3">
    <name type="scientific">Streptomyces kunmingensis</name>
    <dbReference type="NCBI Taxonomy" id="68225"/>
    <lineage>
        <taxon>Bacteria</taxon>
        <taxon>Bacillati</taxon>
        <taxon>Actinomycetota</taxon>
        <taxon>Actinomycetes</taxon>
        <taxon>Kitasatosporales</taxon>
        <taxon>Streptomycetaceae</taxon>
        <taxon>Streptomyces</taxon>
    </lineage>
</organism>
<accession>A0ABU6CIT9</accession>